<reference evidence="2 3" key="1">
    <citation type="journal article" date="2018" name="Front. Plant Sci.">
        <title>Red Clover (Trifolium pratense) and Zigzag Clover (T. medium) - A Picture of Genomic Similarities and Differences.</title>
        <authorList>
            <person name="Dluhosova J."/>
            <person name="Istvanek J."/>
            <person name="Nedelnik J."/>
            <person name="Repkova J."/>
        </authorList>
    </citation>
    <scope>NUCLEOTIDE SEQUENCE [LARGE SCALE GENOMIC DNA]</scope>
    <source>
        <strain evidence="3">cv. 10/8</strain>
        <tissue evidence="2">Leaf</tissue>
    </source>
</reference>
<feature type="region of interest" description="Disordered" evidence="1">
    <location>
        <begin position="71"/>
        <end position="98"/>
    </location>
</feature>
<dbReference type="Proteomes" id="UP000265520">
    <property type="component" value="Unassembled WGS sequence"/>
</dbReference>
<proteinExistence type="predicted"/>
<keyword evidence="3" id="KW-1185">Reference proteome</keyword>
<comment type="caution">
    <text evidence="2">The sequence shown here is derived from an EMBL/GenBank/DDBJ whole genome shotgun (WGS) entry which is preliminary data.</text>
</comment>
<evidence type="ECO:0000313" key="3">
    <source>
        <dbReference type="Proteomes" id="UP000265520"/>
    </source>
</evidence>
<gene>
    <name evidence="2" type="ORF">A2U01_0007142</name>
</gene>
<dbReference type="EMBL" id="LXQA010010074">
    <property type="protein sequence ID" value="MCH86288.1"/>
    <property type="molecule type" value="Genomic_DNA"/>
</dbReference>
<evidence type="ECO:0000256" key="1">
    <source>
        <dbReference type="SAM" id="MobiDB-lite"/>
    </source>
</evidence>
<evidence type="ECO:0000313" key="2">
    <source>
        <dbReference type="EMBL" id="MCH86288.1"/>
    </source>
</evidence>
<sequence length="140" mass="15798">MIEKIDSKLELDKTEGNLGKDNNVTTVETVSISEQKVVMKVETDEDVEVNIIGNSGLKGVEDNCVDVIEIESSSSSSFDGTGSDTELSDSDDEVETRKRDEWRKYVRYVSKCFKNWTELGNGMFVGWFDLGCRVIRLNRD</sequence>
<protein>
    <submittedName>
        <fullName evidence="2">Uncharacterized protein</fullName>
    </submittedName>
</protein>
<organism evidence="2 3">
    <name type="scientific">Trifolium medium</name>
    <dbReference type="NCBI Taxonomy" id="97028"/>
    <lineage>
        <taxon>Eukaryota</taxon>
        <taxon>Viridiplantae</taxon>
        <taxon>Streptophyta</taxon>
        <taxon>Embryophyta</taxon>
        <taxon>Tracheophyta</taxon>
        <taxon>Spermatophyta</taxon>
        <taxon>Magnoliopsida</taxon>
        <taxon>eudicotyledons</taxon>
        <taxon>Gunneridae</taxon>
        <taxon>Pentapetalae</taxon>
        <taxon>rosids</taxon>
        <taxon>fabids</taxon>
        <taxon>Fabales</taxon>
        <taxon>Fabaceae</taxon>
        <taxon>Papilionoideae</taxon>
        <taxon>50 kb inversion clade</taxon>
        <taxon>NPAAA clade</taxon>
        <taxon>Hologalegina</taxon>
        <taxon>IRL clade</taxon>
        <taxon>Trifolieae</taxon>
        <taxon>Trifolium</taxon>
    </lineage>
</organism>
<dbReference type="AlphaFoldDB" id="A0A392MHR3"/>
<name>A0A392MHR3_9FABA</name>
<accession>A0A392MHR3</accession>